<gene>
    <name evidence="3" type="ORF">MONBRDRAFT_22399</name>
</gene>
<organism evidence="3 4">
    <name type="scientific">Monosiga brevicollis</name>
    <name type="common">Choanoflagellate</name>
    <dbReference type="NCBI Taxonomy" id="81824"/>
    <lineage>
        <taxon>Eukaryota</taxon>
        <taxon>Choanoflagellata</taxon>
        <taxon>Craspedida</taxon>
        <taxon>Salpingoecidae</taxon>
        <taxon>Monosiga</taxon>
    </lineage>
</organism>
<feature type="region of interest" description="Disordered" evidence="2">
    <location>
        <begin position="297"/>
        <end position="359"/>
    </location>
</feature>
<keyword evidence="4" id="KW-1185">Reference proteome</keyword>
<evidence type="ECO:0000313" key="3">
    <source>
        <dbReference type="EMBL" id="EDQ93042.1"/>
    </source>
</evidence>
<keyword evidence="1" id="KW-0175">Coiled coil</keyword>
<feature type="region of interest" description="Disordered" evidence="2">
    <location>
        <begin position="411"/>
        <end position="432"/>
    </location>
</feature>
<evidence type="ECO:0000256" key="2">
    <source>
        <dbReference type="SAM" id="MobiDB-lite"/>
    </source>
</evidence>
<dbReference type="AlphaFoldDB" id="A9UQG7"/>
<sequence length="469" mass="51293">MPNQAERRRRHVQRQRLRRFHRRETVRDVAYYRQPEQAAAPGLSKVLQTALMNMAERTRQRMVSSTAAVADSVIVASRQVVAHSQQRLAQFGEDALDYMFPHRVAMRELRTELQEARERLHHACRLASKLEHEREHLQQHSASPKPTVVERSTKPTTASVALSPIPLSSPTKPRVRTTTVACSPLAPARCANQTQLVPRKSKAHKAEKLPPRSKRWAGTWWWYDDKPSTSKSEPSVSVATTSASSAVVAPSVPARALSAAVADSALAPTSDPAVLKPQPATNMLGIFGSPAALPPLTSAAVPTAPPPPPPMPMPMPKAMQQNAQQAGPPMPPPPPPPMPTAGLNGAPRGPVGSHPAPRSSTMITASALRAANLRRASPLKRVNSPQKSNGISLSAIKGVALRKMRQNLRRITTDRSPGGTPKRQKPEETGMGLTEPMFHLFVRSPKAQSHVLRKFEERHKRQTSFVCPE</sequence>
<dbReference type="Proteomes" id="UP000001357">
    <property type="component" value="Unassembled WGS sequence"/>
</dbReference>
<reference evidence="3 4" key="1">
    <citation type="journal article" date="2008" name="Nature">
        <title>The genome of the choanoflagellate Monosiga brevicollis and the origin of metazoans.</title>
        <authorList>
            <consortium name="JGI Sequencing"/>
            <person name="King N."/>
            <person name="Westbrook M.J."/>
            <person name="Young S.L."/>
            <person name="Kuo A."/>
            <person name="Abedin M."/>
            <person name="Chapman J."/>
            <person name="Fairclough S."/>
            <person name="Hellsten U."/>
            <person name="Isogai Y."/>
            <person name="Letunic I."/>
            <person name="Marr M."/>
            <person name="Pincus D."/>
            <person name="Putnam N."/>
            <person name="Rokas A."/>
            <person name="Wright K.J."/>
            <person name="Zuzow R."/>
            <person name="Dirks W."/>
            <person name="Good M."/>
            <person name="Goodstein D."/>
            <person name="Lemons D."/>
            <person name="Li W."/>
            <person name="Lyons J.B."/>
            <person name="Morris A."/>
            <person name="Nichols S."/>
            <person name="Richter D.J."/>
            <person name="Salamov A."/>
            <person name="Bork P."/>
            <person name="Lim W.A."/>
            <person name="Manning G."/>
            <person name="Miller W.T."/>
            <person name="McGinnis W."/>
            <person name="Shapiro H."/>
            <person name="Tjian R."/>
            <person name="Grigoriev I.V."/>
            <person name="Rokhsar D."/>
        </authorList>
    </citation>
    <scope>NUCLEOTIDE SEQUENCE [LARGE SCALE GENOMIC DNA]</scope>
    <source>
        <strain evidence="4">MX1 / ATCC 50154</strain>
    </source>
</reference>
<proteinExistence type="predicted"/>
<dbReference type="RefSeq" id="XP_001742804.1">
    <property type="nucleotide sequence ID" value="XM_001742752.1"/>
</dbReference>
<feature type="compositionally biased region" description="Pro residues" evidence="2">
    <location>
        <begin position="328"/>
        <end position="339"/>
    </location>
</feature>
<protein>
    <submittedName>
        <fullName evidence="3">Uncharacterized protein</fullName>
    </submittedName>
</protein>
<evidence type="ECO:0000313" key="4">
    <source>
        <dbReference type="Proteomes" id="UP000001357"/>
    </source>
</evidence>
<feature type="coiled-coil region" evidence="1">
    <location>
        <begin position="106"/>
        <end position="133"/>
    </location>
</feature>
<accession>A9UQG7</accession>
<dbReference type="KEGG" id="mbr:MONBRDRAFT_22399"/>
<feature type="compositionally biased region" description="Low complexity" evidence="2">
    <location>
        <begin position="316"/>
        <end position="326"/>
    </location>
</feature>
<dbReference type="OMA" id="PARCANQ"/>
<feature type="compositionally biased region" description="Pro residues" evidence="2">
    <location>
        <begin position="303"/>
        <end position="315"/>
    </location>
</feature>
<evidence type="ECO:0000256" key="1">
    <source>
        <dbReference type="SAM" id="Coils"/>
    </source>
</evidence>
<dbReference type="EMBL" id="CH991543">
    <property type="protein sequence ID" value="EDQ93042.1"/>
    <property type="molecule type" value="Genomic_DNA"/>
</dbReference>
<name>A9UQG7_MONBE</name>
<dbReference type="GeneID" id="5887899"/>
<dbReference type="InParanoid" id="A9UQG7"/>
<feature type="region of interest" description="Disordered" evidence="2">
    <location>
        <begin position="155"/>
        <end position="174"/>
    </location>
</feature>